<sequence>MQPLSVSLLQALSSLLLVPPPLQLILASLYALLCSFYIAAILRKRAAHHVFIINYGCFKPPLSWRIPHASFLEHCHLFEGAYEQKSLDFQRKIVDRSGISELSSLPPAFTYLPPRLNLPNARYECESVIFGAIDELFSSVDVRLQQIGVLVTNCSVFNPTPSMSSMVIHKYKLPEDVKSYSLGGMGCAAGILALDLAYRVLLAHPNTYALVLSTENVTQNLYCGNQRSMLVTNCLFRSGASAVLLSNKWGDRGKSKYQILHTARTQVAAHDHAYRSIFQEEDSVGIIGVSLSKELMQSAALALEHNMKMLGPKVLPTWEIILYIVSQIKRKLSMDDHKPYIPKFKKAFEHICVHAGGKAVVRAVEQSLDIPREVTEASHMTLYRFGNLSSASVWYELAYEEGKGRVKKGNMVWQIGLGSGFKCCSAVLKALKSIDKQSCSPCWADCIESLPVRPDSNTHADHQ</sequence>
<evidence type="ECO:0000256" key="1">
    <source>
        <dbReference type="ARBA" id="ARBA00005531"/>
    </source>
</evidence>
<evidence type="ECO:0000256" key="2">
    <source>
        <dbReference type="ARBA" id="ARBA00022679"/>
    </source>
</evidence>
<evidence type="ECO:0000313" key="9">
    <source>
        <dbReference type="Proteomes" id="UP000886520"/>
    </source>
</evidence>
<feature type="domain" description="Beta-ketoacyl-[acyl-carrier-protein] synthase III C-terminal" evidence="7">
    <location>
        <begin position="349"/>
        <end position="429"/>
    </location>
</feature>
<dbReference type="SUPFAM" id="SSF53901">
    <property type="entry name" value="Thiolase-like"/>
    <property type="match status" value="2"/>
</dbReference>
<organism evidence="8 9">
    <name type="scientific">Adiantum capillus-veneris</name>
    <name type="common">Maidenhair fern</name>
    <dbReference type="NCBI Taxonomy" id="13818"/>
    <lineage>
        <taxon>Eukaryota</taxon>
        <taxon>Viridiplantae</taxon>
        <taxon>Streptophyta</taxon>
        <taxon>Embryophyta</taxon>
        <taxon>Tracheophyta</taxon>
        <taxon>Polypodiopsida</taxon>
        <taxon>Polypodiidae</taxon>
        <taxon>Polypodiales</taxon>
        <taxon>Pteridineae</taxon>
        <taxon>Pteridaceae</taxon>
        <taxon>Vittarioideae</taxon>
        <taxon>Adiantum</taxon>
    </lineage>
</organism>
<proteinExistence type="inferred from homology"/>
<dbReference type="PIRSF" id="PIRSF036417">
    <property type="entry name" value="3-ktacl-CoA_syn"/>
    <property type="match status" value="1"/>
</dbReference>
<dbReference type="AlphaFoldDB" id="A0A9D4U7I2"/>
<keyword evidence="9" id="KW-1185">Reference proteome</keyword>
<dbReference type="InterPro" id="IPR013601">
    <property type="entry name" value="FAE1_typ3_polyketide_synth"/>
</dbReference>
<comment type="pathway">
    <text evidence="4">Lipid metabolism; fatty acid biosynthesis.</text>
</comment>
<evidence type="ECO:0000259" key="7">
    <source>
        <dbReference type="Pfam" id="PF08541"/>
    </source>
</evidence>
<feature type="transmembrane region" description="Helical" evidence="5">
    <location>
        <begin position="20"/>
        <end position="42"/>
    </location>
</feature>
<dbReference type="InterPro" id="IPR016039">
    <property type="entry name" value="Thiolase-like"/>
</dbReference>
<dbReference type="PANTHER" id="PTHR31561">
    <property type="entry name" value="3-KETOACYL-COA SYNTHASE"/>
    <property type="match status" value="1"/>
</dbReference>
<evidence type="ECO:0000256" key="4">
    <source>
        <dbReference type="PIRNR" id="PIRNR036417"/>
    </source>
</evidence>
<evidence type="ECO:0000256" key="3">
    <source>
        <dbReference type="ARBA" id="ARBA00023315"/>
    </source>
</evidence>
<protein>
    <recommendedName>
        <fullName evidence="4">3-ketoacyl-CoA synthase</fullName>
        <ecNumber evidence="4">2.3.1.-</ecNumber>
    </recommendedName>
</protein>
<keyword evidence="5" id="KW-0812">Transmembrane</keyword>
<dbReference type="Pfam" id="PF08392">
    <property type="entry name" value="FAE1_CUT1_RppA"/>
    <property type="match status" value="1"/>
</dbReference>
<name>A0A9D4U7I2_ADICA</name>
<dbReference type="Proteomes" id="UP000886520">
    <property type="component" value="Chromosome 23"/>
</dbReference>
<feature type="domain" description="FAE" evidence="6">
    <location>
        <begin position="45"/>
        <end position="332"/>
    </location>
</feature>
<dbReference type="InterPro" id="IPR012392">
    <property type="entry name" value="3-ktacl-CoA_syn"/>
</dbReference>
<keyword evidence="2 4" id="KW-0808">Transferase</keyword>
<dbReference type="Pfam" id="PF08541">
    <property type="entry name" value="ACP_syn_III_C"/>
    <property type="match status" value="1"/>
</dbReference>
<dbReference type="EC" id="2.3.1.-" evidence="4"/>
<comment type="caution">
    <text evidence="8">The sequence shown here is derived from an EMBL/GenBank/DDBJ whole genome shotgun (WGS) entry which is preliminary data.</text>
</comment>
<gene>
    <name evidence="8" type="ORF">GOP47_0024261</name>
</gene>
<dbReference type="EMBL" id="JABFUD020000023">
    <property type="protein sequence ID" value="KAI5061756.1"/>
    <property type="molecule type" value="Genomic_DNA"/>
</dbReference>
<dbReference type="GO" id="GO:0016747">
    <property type="term" value="F:acyltransferase activity, transferring groups other than amino-acyl groups"/>
    <property type="evidence" value="ECO:0007669"/>
    <property type="project" value="InterPro"/>
</dbReference>
<keyword evidence="5" id="KW-0472">Membrane</keyword>
<keyword evidence="3 4" id="KW-0012">Acyltransferase</keyword>
<accession>A0A9D4U7I2</accession>
<dbReference type="Gene3D" id="3.40.47.10">
    <property type="match status" value="1"/>
</dbReference>
<dbReference type="GO" id="GO:0006633">
    <property type="term" value="P:fatty acid biosynthetic process"/>
    <property type="evidence" value="ECO:0007669"/>
    <property type="project" value="InterPro"/>
</dbReference>
<evidence type="ECO:0000256" key="5">
    <source>
        <dbReference type="SAM" id="Phobius"/>
    </source>
</evidence>
<evidence type="ECO:0000259" key="6">
    <source>
        <dbReference type="Pfam" id="PF08392"/>
    </source>
</evidence>
<comment type="similarity">
    <text evidence="1 4">Belongs to the thiolase-like superfamily. Chalcone/stilbene synthases family.</text>
</comment>
<dbReference type="InterPro" id="IPR013747">
    <property type="entry name" value="ACP_syn_III_C"/>
</dbReference>
<dbReference type="OrthoDB" id="329835at2759"/>
<reference evidence="8" key="1">
    <citation type="submission" date="2021-01" db="EMBL/GenBank/DDBJ databases">
        <title>Adiantum capillus-veneris genome.</title>
        <authorList>
            <person name="Fang Y."/>
            <person name="Liao Q."/>
        </authorList>
    </citation>
    <scope>NUCLEOTIDE SEQUENCE</scope>
    <source>
        <strain evidence="8">H3</strain>
        <tissue evidence="8">Leaf</tissue>
    </source>
</reference>
<dbReference type="GO" id="GO:0016020">
    <property type="term" value="C:membrane"/>
    <property type="evidence" value="ECO:0007669"/>
    <property type="project" value="InterPro"/>
</dbReference>
<keyword evidence="5" id="KW-1133">Transmembrane helix</keyword>
<dbReference type="CDD" id="cd00831">
    <property type="entry name" value="CHS_like"/>
    <property type="match status" value="1"/>
</dbReference>
<evidence type="ECO:0000313" key="8">
    <source>
        <dbReference type="EMBL" id="KAI5061756.1"/>
    </source>
</evidence>